<dbReference type="InterPro" id="IPR052670">
    <property type="entry name" value="UPF0654_domain"/>
</dbReference>
<dbReference type="PANTHER" id="PTHR36576:SF1">
    <property type="entry name" value="UPF0654 PROTEIN C11D3.01C-RELATED"/>
    <property type="match status" value="1"/>
</dbReference>
<dbReference type="Pfam" id="PF10346">
    <property type="entry name" value="Con-6"/>
    <property type="match status" value="3"/>
</dbReference>
<reference evidence="2 3" key="1">
    <citation type="journal article" date="2010" name="Proc. Natl. Acad. Sci. U.S.A.">
        <title>Insights into evolution of multicellular fungi from the assembled chromosomes of the mushroom Coprinopsis cinerea (Coprinus cinereus).</title>
        <authorList>
            <person name="Stajich J.E."/>
            <person name="Wilke S.K."/>
            <person name="Ahren D."/>
            <person name="Au C.H."/>
            <person name="Birren B.W."/>
            <person name="Borodovsky M."/>
            <person name="Burns C."/>
            <person name="Canback B."/>
            <person name="Casselton L.A."/>
            <person name="Cheng C.K."/>
            <person name="Deng J."/>
            <person name="Dietrich F.S."/>
            <person name="Fargo D.C."/>
            <person name="Farman M.L."/>
            <person name="Gathman A.C."/>
            <person name="Goldberg J."/>
            <person name="Guigo R."/>
            <person name="Hoegger P.J."/>
            <person name="Hooker J.B."/>
            <person name="Huggins A."/>
            <person name="James T.Y."/>
            <person name="Kamada T."/>
            <person name="Kilaru S."/>
            <person name="Kodira C."/>
            <person name="Kues U."/>
            <person name="Kupfer D."/>
            <person name="Kwan H.S."/>
            <person name="Lomsadze A."/>
            <person name="Li W."/>
            <person name="Lilly W.W."/>
            <person name="Ma L.J."/>
            <person name="Mackey A.J."/>
            <person name="Manning G."/>
            <person name="Martin F."/>
            <person name="Muraguchi H."/>
            <person name="Natvig D.O."/>
            <person name="Palmerini H."/>
            <person name="Ramesh M.A."/>
            <person name="Rehmeyer C.J."/>
            <person name="Roe B.A."/>
            <person name="Shenoy N."/>
            <person name="Stanke M."/>
            <person name="Ter-Hovhannisyan V."/>
            <person name="Tunlid A."/>
            <person name="Velagapudi R."/>
            <person name="Vision T.J."/>
            <person name="Zeng Q."/>
            <person name="Zolan M.E."/>
            <person name="Pukkila P.J."/>
        </authorList>
    </citation>
    <scope>NUCLEOTIDE SEQUENCE [LARGE SCALE GENOMIC DNA]</scope>
    <source>
        <strain evidence="3">Okayama-7 / 130 / ATCC MYA-4618 / FGSC 9003</strain>
    </source>
</reference>
<organism evidence="2 3">
    <name type="scientific">Coprinopsis cinerea (strain Okayama-7 / 130 / ATCC MYA-4618 / FGSC 9003)</name>
    <name type="common">Inky cap fungus</name>
    <name type="synonym">Hormographiella aspergillata</name>
    <dbReference type="NCBI Taxonomy" id="240176"/>
    <lineage>
        <taxon>Eukaryota</taxon>
        <taxon>Fungi</taxon>
        <taxon>Dikarya</taxon>
        <taxon>Basidiomycota</taxon>
        <taxon>Agaricomycotina</taxon>
        <taxon>Agaricomycetes</taxon>
        <taxon>Agaricomycetidae</taxon>
        <taxon>Agaricales</taxon>
        <taxon>Agaricineae</taxon>
        <taxon>Psathyrellaceae</taxon>
        <taxon>Coprinopsis</taxon>
    </lineage>
</organism>
<gene>
    <name evidence="2" type="ORF">CC1G_06942</name>
</gene>
<comment type="caution">
    <text evidence="2">The sequence shown here is derived from an EMBL/GenBank/DDBJ whole genome shotgun (WGS) entry which is preliminary data.</text>
</comment>
<feature type="compositionally biased region" description="Basic and acidic residues" evidence="1">
    <location>
        <begin position="27"/>
        <end position="36"/>
    </location>
</feature>
<dbReference type="InterPro" id="IPR018824">
    <property type="entry name" value="Conidiation-specific_6"/>
</dbReference>
<dbReference type="EMBL" id="AACS02000006">
    <property type="protein sequence ID" value="EAU84080.1"/>
    <property type="molecule type" value="Genomic_DNA"/>
</dbReference>
<feature type="region of interest" description="Disordered" evidence="1">
    <location>
        <begin position="1"/>
        <end position="135"/>
    </location>
</feature>
<dbReference type="GO" id="GO:0005737">
    <property type="term" value="C:cytoplasm"/>
    <property type="evidence" value="ECO:0007669"/>
    <property type="project" value="TreeGrafter"/>
</dbReference>
<dbReference type="eggNOG" id="ENOG502S75W">
    <property type="taxonomic scope" value="Eukaryota"/>
</dbReference>
<protein>
    <recommendedName>
        <fullName evidence="4">Conidiation protein 6</fullName>
    </recommendedName>
</protein>
<dbReference type="InParanoid" id="A8NZS3"/>
<accession>A8NZS3</accession>
<name>A8NZS3_COPC7</name>
<dbReference type="RefSeq" id="XP_001837736.1">
    <property type="nucleotide sequence ID" value="XM_001837684.2"/>
</dbReference>
<feature type="compositionally biased region" description="Basic and acidic residues" evidence="1">
    <location>
        <begin position="80"/>
        <end position="90"/>
    </location>
</feature>
<dbReference type="FunCoup" id="A8NZS3">
    <property type="interactions" value="276"/>
</dbReference>
<evidence type="ECO:0000313" key="2">
    <source>
        <dbReference type="EMBL" id="EAU84080.1"/>
    </source>
</evidence>
<dbReference type="Proteomes" id="UP000001861">
    <property type="component" value="Unassembled WGS sequence"/>
</dbReference>
<evidence type="ECO:0000313" key="3">
    <source>
        <dbReference type="Proteomes" id="UP000001861"/>
    </source>
</evidence>
<dbReference type="KEGG" id="cci:CC1G_06942"/>
<evidence type="ECO:0000256" key="1">
    <source>
        <dbReference type="SAM" id="MobiDB-lite"/>
    </source>
</evidence>
<dbReference type="OrthoDB" id="5419162at2759"/>
<dbReference type="AlphaFoldDB" id="A8NZS3"/>
<sequence length="135" mass="14312">MSNYDQKDPGNVARGLKAAINNPNVSEEAKQRDIQKLQEMGYDAPGGNSGSSNDAGDHDGLSTRQRAGYKATLKNDNVSEEAKQHAREVLGQESGNSGGTQNTRVLAGYKATLSNPRTSEAAKQHAAEVLEENGA</sequence>
<keyword evidence="3" id="KW-1185">Reference proteome</keyword>
<proteinExistence type="predicted"/>
<dbReference type="PANTHER" id="PTHR36576">
    <property type="entry name" value="UPF0654 PROTEIN C11D3.01C-RELATED"/>
    <property type="match status" value="1"/>
</dbReference>
<dbReference type="VEuPathDB" id="FungiDB:CC1G_06942"/>
<dbReference type="GeneID" id="6014298"/>
<evidence type="ECO:0008006" key="4">
    <source>
        <dbReference type="Google" id="ProtNLM"/>
    </source>
</evidence>
<feature type="compositionally biased region" description="Polar residues" evidence="1">
    <location>
        <begin position="93"/>
        <end position="104"/>
    </location>
</feature>